<reference evidence="1" key="1">
    <citation type="submission" date="2018-02" db="EMBL/GenBank/DDBJ databases">
        <title>Rhizophora mucronata_Transcriptome.</title>
        <authorList>
            <person name="Meera S.P."/>
            <person name="Sreeshan A."/>
            <person name="Augustine A."/>
        </authorList>
    </citation>
    <scope>NUCLEOTIDE SEQUENCE</scope>
    <source>
        <tissue evidence="1">Leaf</tissue>
    </source>
</reference>
<protein>
    <submittedName>
        <fullName evidence="1">Uncharacterized protein MANES_02G197600</fullName>
    </submittedName>
</protein>
<dbReference type="EMBL" id="GGEC01074720">
    <property type="protein sequence ID" value="MBX55204.1"/>
    <property type="molecule type" value="Transcribed_RNA"/>
</dbReference>
<proteinExistence type="predicted"/>
<dbReference type="AlphaFoldDB" id="A0A2P2PKD3"/>
<organism evidence="1">
    <name type="scientific">Rhizophora mucronata</name>
    <name type="common">Asiatic mangrove</name>
    <dbReference type="NCBI Taxonomy" id="61149"/>
    <lineage>
        <taxon>Eukaryota</taxon>
        <taxon>Viridiplantae</taxon>
        <taxon>Streptophyta</taxon>
        <taxon>Embryophyta</taxon>
        <taxon>Tracheophyta</taxon>
        <taxon>Spermatophyta</taxon>
        <taxon>Magnoliopsida</taxon>
        <taxon>eudicotyledons</taxon>
        <taxon>Gunneridae</taxon>
        <taxon>Pentapetalae</taxon>
        <taxon>rosids</taxon>
        <taxon>fabids</taxon>
        <taxon>Malpighiales</taxon>
        <taxon>Rhizophoraceae</taxon>
        <taxon>Rhizophora</taxon>
    </lineage>
</organism>
<accession>A0A2P2PKD3</accession>
<sequence length="60" mass="6865">MRHKRSKICPHNTVPSRPIYPIKLLFQSLSQGLGGELLKTITSFPSTINGMNLHKRRHID</sequence>
<name>A0A2P2PKD3_RHIMU</name>
<evidence type="ECO:0000313" key="1">
    <source>
        <dbReference type="EMBL" id="MBX55204.1"/>
    </source>
</evidence>